<evidence type="ECO:0000259" key="1">
    <source>
        <dbReference type="Pfam" id="PF12728"/>
    </source>
</evidence>
<reference evidence="2" key="1">
    <citation type="journal article" date="2015" name="Nature">
        <title>Complex archaea that bridge the gap between prokaryotes and eukaryotes.</title>
        <authorList>
            <person name="Spang A."/>
            <person name="Saw J.H."/>
            <person name="Jorgensen S.L."/>
            <person name="Zaremba-Niedzwiedzka K."/>
            <person name="Martijn J."/>
            <person name="Lind A.E."/>
            <person name="van Eijk R."/>
            <person name="Schleper C."/>
            <person name="Guy L."/>
            <person name="Ettema T.J."/>
        </authorList>
    </citation>
    <scope>NUCLEOTIDE SEQUENCE</scope>
</reference>
<dbReference type="Pfam" id="PF12728">
    <property type="entry name" value="HTH_17"/>
    <property type="match status" value="1"/>
</dbReference>
<organism evidence="2">
    <name type="scientific">marine sediment metagenome</name>
    <dbReference type="NCBI Taxonomy" id="412755"/>
    <lineage>
        <taxon>unclassified sequences</taxon>
        <taxon>metagenomes</taxon>
        <taxon>ecological metagenomes</taxon>
    </lineage>
</organism>
<dbReference type="AlphaFoldDB" id="A0A0F9S643"/>
<feature type="domain" description="Helix-turn-helix" evidence="1">
    <location>
        <begin position="15"/>
        <end position="55"/>
    </location>
</feature>
<dbReference type="Gene3D" id="1.10.238.160">
    <property type="match status" value="1"/>
</dbReference>
<comment type="caution">
    <text evidence="2">The sequence shown here is derived from an EMBL/GenBank/DDBJ whole genome shotgun (WGS) entry which is preliminary data.</text>
</comment>
<evidence type="ECO:0000313" key="2">
    <source>
        <dbReference type="EMBL" id="KKN62569.1"/>
    </source>
</evidence>
<sequence>MINRPKPIAVRELTAAAMLDMSASEFRRLVGRGALPPPKKIGGATRWRVAELEAVLFGHAAKPNEDQDFE</sequence>
<dbReference type="EMBL" id="LAZR01000619">
    <property type="protein sequence ID" value="KKN62569.1"/>
    <property type="molecule type" value="Genomic_DNA"/>
</dbReference>
<proteinExistence type="predicted"/>
<dbReference type="InterPro" id="IPR041657">
    <property type="entry name" value="HTH_17"/>
</dbReference>
<protein>
    <recommendedName>
        <fullName evidence="1">Helix-turn-helix domain-containing protein</fullName>
    </recommendedName>
</protein>
<accession>A0A0F9S643</accession>
<gene>
    <name evidence="2" type="ORF">LCGC14_0510580</name>
</gene>
<name>A0A0F9S643_9ZZZZ</name>